<dbReference type="PANTHER" id="PTHR37610">
    <property type="entry name" value="CCHC-TYPE DOMAIN-CONTAINING PROTEIN"/>
    <property type="match status" value="1"/>
</dbReference>
<keyword evidence="4" id="KW-0804">Transcription</keyword>
<dbReference type="PROSITE" id="PS50066">
    <property type="entry name" value="MADS_BOX_2"/>
    <property type="match status" value="1"/>
</dbReference>
<keyword evidence="2" id="KW-0805">Transcription regulation</keyword>
<comment type="subcellular location">
    <subcellularLocation>
        <location evidence="1">Nucleus</location>
    </subcellularLocation>
</comment>
<dbReference type="InterPro" id="IPR029472">
    <property type="entry name" value="Copia-like_N"/>
</dbReference>
<dbReference type="RefSeq" id="XP_016454637.1">
    <property type="nucleotide sequence ID" value="XM_016599151.1"/>
</dbReference>
<evidence type="ECO:0000256" key="6">
    <source>
        <dbReference type="SAM" id="Coils"/>
    </source>
</evidence>
<dbReference type="GO" id="GO:0000981">
    <property type="term" value="F:DNA-binding transcription factor activity, RNA polymerase II-specific"/>
    <property type="evidence" value="ECO:0000318"/>
    <property type="project" value="GO_Central"/>
</dbReference>
<dbReference type="PANTHER" id="PTHR37610:SF6">
    <property type="entry name" value="GAG-POLYPEPTIDE OF LTR COPIA-TYPE-RELATED"/>
    <property type="match status" value="1"/>
</dbReference>
<evidence type="ECO:0000256" key="4">
    <source>
        <dbReference type="ARBA" id="ARBA00023163"/>
    </source>
</evidence>
<dbReference type="SMR" id="A0A1S3YRE9"/>
<dbReference type="Pfam" id="PF00319">
    <property type="entry name" value="SRF-TF"/>
    <property type="match status" value="1"/>
</dbReference>
<dbReference type="GO" id="GO:0000978">
    <property type="term" value="F:RNA polymerase II cis-regulatory region sequence-specific DNA binding"/>
    <property type="evidence" value="ECO:0000318"/>
    <property type="project" value="GO_Central"/>
</dbReference>
<feature type="coiled-coil region" evidence="6">
    <location>
        <begin position="11"/>
        <end position="38"/>
    </location>
</feature>
<gene>
    <name evidence="8" type="primary">LOC107778833</name>
</gene>
<dbReference type="STRING" id="4097.A0A1S3YRE9"/>
<dbReference type="GO" id="GO:0005634">
    <property type="term" value="C:nucleus"/>
    <property type="evidence" value="ECO:0007669"/>
    <property type="project" value="UniProtKB-SubCell"/>
</dbReference>
<dbReference type="Gene3D" id="3.40.1810.10">
    <property type="entry name" value="Transcription factor, MADS-box"/>
    <property type="match status" value="1"/>
</dbReference>
<feature type="domain" description="MADS-box" evidence="7">
    <location>
        <begin position="1"/>
        <end position="51"/>
    </location>
</feature>
<dbReference type="KEGG" id="nta:107778833"/>
<dbReference type="InterPro" id="IPR036879">
    <property type="entry name" value="TF_MADSbox_sf"/>
</dbReference>
<keyword evidence="5" id="KW-0539">Nucleus</keyword>
<dbReference type="GO" id="GO:0045944">
    <property type="term" value="P:positive regulation of transcription by RNA polymerase II"/>
    <property type="evidence" value="ECO:0007669"/>
    <property type="project" value="InterPro"/>
</dbReference>
<dbReference type="SUPFAM" id="SSF55455">
    <property type="entry name" value="SRF-like"/>
    <property type="match status" value="1"/>
</dbReference>
<dbReference type="CDD" id="cd00266">
    <property type="entry name" value="MADS_SRF_like"/>
    <property type="match status" value="1"/>
</dbReference>
<dbReference type="AlphaFoldDB" id="A0A1S3YRE9"/>
<dbReference type="PRINTS" id="PR00404">
    <property type="entry name" value="MADSDOMAIN"/>
</dbReference>
<protein>
    <submittedName>
        <fullName evidence="8">Agamous-like MADS-box protein AGL80</fullName>
    </submittedName>
</protein>
<evidence type="ECO:0000256" key="1">
    <source>
        <dbReference type="ARBA" id="ARBA00004123"/>
    </source>
</evidence>
<dbReference type="SMART" id="SM00432">
    <property type="entry name" value="MADS"/>
    <property type="match status" value="1"/>
</dbReference>
<dbReference type="GO" id="GO:0046983">
    <property type="term" value="F:protein dimerization activity"/>
    <property type="evidence" value="ECO:0007669"/>
    <property type="project" value="InterPro"/>
</dbReference>
<evidence type="ECO:0000313" key="8">
    <source>
        <dbReference type="RefSeq" id="XP_016454637.1"/>
    </source>
</evidence>
<dbReference type="GO" id="GO:0006357">
    <property type="term" value="P:regulation of transcription by RNA polymerase II"/>
    <property type="evidence" value="ECO:0000318"/>
    <property type="project" value="GO_Central"/>
</dbReference>
<sequence length="427" mass="48842">MGRRKIGMELIKNERSRNSTYQKRKKGLEKKADELSTLCQVKLCMIIYGQKDSEPTIWPDKDTIRSLIDSYRARSDDDQRLRTHDLSFYFRDLTRKVEIESSKLRKKNFEAKYPTWDQLYDNLSSDQLKQLSALLGAKIEFMKQRLEFLKGTQTISLDDMHAMSFLGKQITQPNTQCVMQSLVRKSSLQLEIIEQQQQQQFVPPINFTETEIMQFGQHQMIRRDNHQSSGIPHCTATGYEPHLAMLNTSGNIIENQQSRFLLDPSTFSSKLPPSFSTSSIITTGTDSAPTLSLSGLTSQAVNHDVNHPYFLHSSDAPGMTLVTSPFDGRGFSGWRRSILIALSAKNKLVFINGVCDEPALDSKDHAQWSRYNDMVTSWLLNSLTKEIEDNVIYSKSAKELWNSLEHRFGQSNGDKLYHLQKKIAKTV</sequence>
<keyword evidence="3" id="KW-0238">DNA-binding</keyword>
<keyword evidence="6" id="KW-0175">Coiled coil</keyword>
<proteinExistence type="predicted"/>
<evidence type="ECO:0000256" key="2">
    <source>
        <dbReference type="ARBA" id="ARBA00023015"/>
    </source>
</evidence>
<dbReference type="OrthoDB" id="1305062at2759"/>
<dbReference type="Pfam" id="PF14244">
    <property type="entry name" value="Retrotran_gag_3"/>
    <property type="match status" value="1"/>
</dbReference>
<name>A0A1S3YRE9_TOBAC</name>
<evidence type="ECO:0000256" key="5">
    <source>
        <dbReference type="ARBA" id="ARBA00023242"/>
    </source>
</evidence>
<evidence type="ECO:0000259" key="7">
    <source>
        <dbReference type="PROSITE" id="PS50066"/>
    </source>
</evidence>
<reference evidence="8" key="1">
    <citation type="submission" date="2025-08" db="UniProtKB">
        <authorList>
            <consortium name="RefSeq"/>
        </authorList>
    </citation>
    <scope>IDENTIFICATION</scope>
</reference>
<accession>A0A1S3YRE9</accession>
<dbReference type="InterPro" id="IPR033897">
    <property type="entry name" value="SRF-like_MADS-box"/>
</dbReference>
<dbReference type="InterPro" id="IPR002100">
    <property type="entry name" value="TF_MADSbox"/>
</dbReference>
<organism evidence="8">
    <name type="scientific">Nicotiana tabacum</name>
    <name type="common">Common tobacco</name>
    <dbReference type="NCBI Taxonomy" id="4097"/>
    <lineage>
        <taxon>Eukaryota</taxon>
        <taxon>Viridiplantae</taxon>
        <taxon>Streptophyta</taxon>
        <taxon>Embryophyta</taxon>
        <taxon>Tracheophyta</taxon>
        <taxon>Spermatophyta</taxon>
        <taxon>Magnoliopsida</taxon>
        <taxon>eudicotyledons</taxon>
        <taxon>Gunneridae</taxon>
        <taxon>Pentapetalae</taxon>
        <taxon>asterids</taxon>
        <taxon>lamiids</taxon>
        <taxon>Solanales</taxon>
        <taxon>Solanaceae</taxon>
        <taxon>Nicotianoideae</taxon>
        <taxon>Nicotianeae</taxon>
        <taxon>Nicotiana</taxon>
    </lineage>
</organism>
<dbReference type="PaxDb" id="4097-A0A1S3YRE9"/>
<evidence type="ECO:0000256" key="3">
    <source>
        <dbReference type="ARBA" id="ARBA00023125"/>
    </source>
</evidence>